<name>A0ABX1SBM1_9PSEU</name>
<sequence length="640" mass="67479">MLDVGPSSNVDDEAHLTTFLDRLAGAGPDEPTAAAQKQIRTSIEAGSPPAGLRRLAEALAASAADGPPPPRRPTDDLPSVVAAVGENNLVVLDEFGPEAVAAAVTALLVDGRRVVVTAADRAELIALRDVLPAEVYDRCLDVLPPLSPAEQRELRRLLATATPGRRARSGQQLPAQEAVPEIQQVGELCRRARRARGGNSAPDLIPGLLAGLEPERRTAVTQVARCVDRSLEALRPRENRSWAWALLSDLIYSRHRATFERLLEDTAQATAAADRSRNSPPITVVGPLPAEAGELLRRYLGFLQSGGRARSYFRSGVQRDVQPVLSQLRIGGAIPETAEQIQLTVEHVDLAERLTRIDAGCREVGIPAPRNADELAELADGLTGISAAARSVGALRHDVLFIHPNSPIAVPDLATAEQIATAIIDYAEHGSVAEAEQRLDRLAAELAGQVPAQMTAPEHEWAVNAVRERDAAAYTAAVEALLAARREVQDQERCTALLDRLRARTPRLADAWAAASETGSGGFGLAWFVEVDRLLQDLPAADSADVVMVLGAAELGVDRLLLTAVAPRLVAVVGSGARPPAGGPTLLTVLQRAAALVIRGRTPAQDTTGRVVRLPSGAAAGGPRAVGVAGNRGPVEQAGA</sequence>
<organism evidence="2 3">
    <name type="scientific">Pseudonocardia acidicola</name>
    <dbReference type="NCBI Taxonomy" id="2724939"/>
    <lineage>
        <taxon>Bacteria</taxon>
        <taxon>Bacillati</taxon>
        <taxon>Actinomycetota</taxon>
        <taxon>Actinomycetes</taxon>
        <taxon>Pseudonocardiales</taxon>
        <taxon>Pseudonocardiaceae</taxon>
        <taxon>Pseudonocardia</taxon>
    </lineage>
</organism>
<evidence type="ECO:0000256" key="1">
    <source>
        <dbReference type="SAM" id="MobiDB-lite"/>
    </source>
</evidence>
<reference evidence="2 3" key="1">
    <citation type="submission" date="2020-04" db="EMBL/GenBank/DDBJ databases">
        <authorList>
            <person name="Klaysubun C."/>
            <person name="Duangmal K."/>
            <person name="Lipun K."/>
        </authorList>
    </citation>
    <scope>NUCLEOTIDE SEQUENCE [LARGE SCALE GENOMIC DNA]</scope>
    <source>
        <strain evidence="2 3">K10HN5</strain>
    </source>
</reference>
<gene>
    <name evidence="2" type="ORF">HF526_16845</name>
</gene>
<protein>
    <submittedName>
        <fullName evidence="2">Uncharacterized protein</fullName>
    </submittedName>
</protein>
<keyword evidence="3" id="KW-1185">Reference proteome</keyword>
<evidence type="ECO:0000313" key="3">
    <source>
        <dbReference type="Proteomes" id="UP000820669"/>
    </source>
</evidence>
<accession>A0ABX1SBM1</accession>
<dbReference type="Proteomes" id="UP000820669">
    <property type="component" value="Unassembled WGS sequence"/>
</dbReference>
<comment type="caution">
    <text evidence="2">The sequence shown here is derived from an EMBL/GenBank/DDBJ whole genome shotgun (WGS) entry which is preliminary data.</text>
</comment>
<feature type="region of interest" description="Disordered" evidence="1">
    <location>
        <begin position="21"/>
        <end position="48"/>
    </location>
</feature>
<dbReference type="RefSeq" id="WP_169382406.1">
    <property type="nucleotide sequence ID" value="NZ_JAAXLA010000029.1"/>
</dbReference>
<feature type="compositionally biased region" description="Low complexity" evidence="1">
    <location>
        <begin position="617"/>
        <end position="633"/>
    </location>
</feature>
<dbReference type="EMBL" id="JAAXLA010000029">
    <property type="protein sequence ID" value="NMH98963.1"/>
    <property type="molecule type" value="Genomic_DNA"/>
</dbReference>
<proteinExistence type="predicted"/>
<evidence type="ECO:0000313" key="2">
    <source>
        <dbReference type="EMBL" id="NMH98963.1"/>
    </source>
</evidence>
<feature type="region of interest" description="Disordered" evidence="1">
    <location>
        <begin position="615"/>
        <end position="640"/>
    </location>
</feature>